<dbReference type="Pfam" id="PF04101">
    <property type="entry name" value="Glyco_tran_28_C"/>
    <property type="match status" value="1"/>
</dbReference>
<dbReference type="Gene3D" id="3.40.50.2000">
    <property type="entry name" value="Glycogen Phosphorylase B"/>
    <property type="match status" value="1"/>
</dbReference>
<evidence type="ECO:0000256" key="3">
    <source>
        <dbReference type="ARBA" id="ARBA00022676"/>
    </source>
</evidence>
<proteinExistence type="inferred from homology"/>
<dbReference type="EC" id="2.4.-.-" evidence="7"/>
<gene>
    <name evidence="7" type="ORF">NE686_10115</name>
</gene>
<dbReference type="InterPro" id="IPR007235">
    <property type="entry name" value="Glyco_trans_28_C"/>
</dbReference>
<comment type="similarity">
    <text evidence="2">Belongs to the glycosyltransferase 28 family.</text>
</comment>
<feature type="domain" description="Diacylglycerol glucosyltransferase N-terminal" evidence="6">
    <location>
        <begin position="15"/>
        <end position="178"/>
    </location>
</feature>
<dbReference type="PANTHER" id="PTHR43025">
    <property type="entry name" value="MONOGALACTOSYLDIACYLGLYCEROL SYNTHASE"/>
    <property type="match status" value="1"/>
</dbReference>
<dbReference type="RefSeq" id="WP_256311425.1">
    <property type="nucleotide sequence ID" value="NZ_JANGAC010000006.1"/>
</dbReference>
<evidence type="ECO:0000259" key="5">
    <source>
        <dbReference type="Pfam" id="PF04101"/>
    </source>
</evidence>
<dbReference type="InterPro" id="IPR050519">
    <property type="entry name" value="Glycosyltransf_28_UgtP"/>
</dbReference>
<dbReference type="InterPro" id="IPR009695">
    <property type="entry name" value="Diacylglyc_glucosyltr_N"/>
</dbReference>
<keyword evidence="8" id="KW-1185">Reference proteome</keyword>
<comment type="caution">
    <text evidence="7">The sequence shown here is derived from an EMBL/GenBank/DDBJ whole genome shotgun (WGS) entry which is preliminary data.</text>
</comment>
<dbReference type="SUPFAM" id="SSF53756">
    <property type="entry name" value="UDP-Glycosyltransferase/glycogen phosphorylase"/>
    <property type="match status" value="1"/>
</dbReference>
<evidence type="ECO:0000313" key="8">
    <source>
        <dbReference type="Proteomes" id="UP001524478"/>
    </source>
</evidence>
<organism evidence="7 8">
    <name type="scientific">Tissierella carlieri</name>
    <dbReference type="NCBI Taxonomy" id="689904"/>
    <lineage>
        <taxon>Bacteria</taxon>
        <taxon>Bacillati</taxon>
        <taxon>Bacillota</taxon>
        <taxon>Tissierellia</taxon>
        <taxon>Tissierellales</taxon>
        <taxon>Tissierellaceae</taxon>
        <taxon>Tissierella</taxon>
    </lineage>
</organism>
<evidence type="ECO:0000259" key="6">
    <source>
        <dbReference type="Pfam" id="PF06925"/>
    </source>
</evidence>
<evidence type="ECO:0000256" key="1">
    <source>
        <dbReference type="ARBA" id="ARBA00004370"/>
    </source>
</evidence>
<protein>
    <submittedName>
        <fullName evidence="7">Glycosyltransferase</fullName>
        <ecNumber evidence="7">2.4.-.-</ecNumber>
    </submittedName>
</protein>
<reference evidence="7 8" key="1">
    <citation type="submission" date="2022-06" db="EMBL/GenBank/DDBJ databases">
        <title>Isolation of gut microbiota from human fecal samples.</title>
        <authorList>
            <person name="Pamer E.G."/>
            <person name="Barat B."/>
            <person name="Waligurski E."/>
            <person name="Medina S."/>
            <person name="Paddock L."/>
            <person name="Mostad J."/>
        </authorList>
    </citation>
    <scope>NUCLEOTIDE SEQUENCE [LARGE SCALE GENOMIC DNA]</scope>
    <source>
        <strain evidence="7 8">DFI.7.95</strain>
    </source>
</reference>
<evidence type="ECO:0000313" key="7">
    <source>
        <dbReference type="EMBL" id="MCQ4923441.1"/>
    </source>
</evidence>
<dbReference type="Proteomes" id="UP001524478">
    <property type="component" value="Unassembled WGS sequence"/>
</dbReference>
<sequence>MKKILIFTASIGGGHNEAASCLEKEFTQHDFIVKKVDALLAISKSFDSFISGSCKIIVNNFPRLYGNLYDISNKEKTNKLLNISLAKIAKEKIYNIILEENPDLIISTHSFVISMIGHLKEKNLINIPFISVVTDYEAHKIYVNNNVDAYIVASEHTGKTLLAQGVSKDRIFPYGIPIKAEFLNKCNMAPINKKPFQILLMAGSLGLKSMTKVLDNIITLEGDYHVVAVCGNNKKLKLSIETEYTNLIKSNKITLYGFTTNIPSIMENSDILITKPGGLTVSEAIAKRLPMIIPYYIPGQEKENLDFLIKNGMGIYVYQIKEIKSLIEYIMKNPSVINRMKKNMEKMGNGFRPDNVVYLSENLINDCNFK</sequence>
<dbReference type="GO" id="GO:0016757">
    <property type="term" value="F:glycosyltransferase activity"/>
    <property type="evidence" value="ECO:0007669"/>
    <property type="project" value="UniProtKB-KW"/>
</dbReference>
<evidence type="ECO:0000256" key="2">
    <source>
        <dbReference type="ARBA" id="ARBA00006962"/>
    </source>
</evidence>
<dbReference type="EMBL" id="JANGAC010000006">
    <property type="protein sequence ID" value="MCQ4923441.1"/>
    <property type="molecule type" value="Genomic_DNA"/>
</dbReference>
<keyword evidence="4 7" id="KW-0808">Transferase</keyword>
<feature type="domain" description="Glycosyl transferase family 28 C-terminal" evidence="5">
    <location>
        <begin position="198"/>
        <end position="346"/>
    </location>
</feature>
<dbReference type="Pfam" id="PF06925">
    <property type="entry name" value="MGDG_synth"/>
    <property type="match status" value="1"/>
</dbReference>
<accession>A0ABT1SAC4</accession>
<dbReference type="PANTHER" id="PTHR43025:SF3">
    <property type="entry name" value="MONOGALACTOSYLDIACYLGLYCEROL SYNTHASE 1, CHLOROPLASTIC"/>
    <property type="match status" value="1"/>
</dbReference>
<keyword evidence="3 7" id="KW-0328">Glycosyltransferase</keyword>
<name>A0ABT1SAC4_9FIRM</name>
<comment type="subcellular location">
    <subcellularLocation>
        <location evidence="1">Membrane</location>
    </subcellularLocation>
</comment>
<evidence type="ECO:0000256" key="4">
    <source>
        <dbReference type="ARBA" id="ARBA00022679"/>
    </source>
</evidence>